<dbReference type="Gene3D" id="3.90.470.20">
    <property type="entry name" value="4'-phosphopantetheinyl transferase domain"/>
    <property type="match status" value="1"/>
</dbReference>
<organism evidence="1 2">
    <name type="scientific">Shigella dysenteriae WRSd3</name>
    <dbReference type="NCBI Taxonomy" id="1401327"/>
    <lineage>
        <taxon>Bacteria</taxon>
        <taxon>Pseudomonadati</taxon>
        <taxon>Pseudomonadota</taxon>
        <taxon>Gammaproteobacteria</taxon>
        <taxon>Enterobacterales</taxon>
        <taxon>Enterobacteriaceae</taxon>
        <taxon>Shigella</taxon>
    </lineage>
</organism>
<accession>A0A090NGL3</accession>
<evidence type="ECO:0008006" key="3">
    <source>
        <dbReference type="Google" id="ProtNLM"/>
    </source>
</evidence>
<dbReference type="SMR" id="A0A090NGL3"/>
<dbReference type="PATRIC" id="fig|1401327.3.peg.2033"/>
<dbReference type="InterPro" id="IPR050559">
    <property type="entry name" value="P-Pant_transferase_sf"/>
</dbReference>
<name>A0A090NGL3_SHIDY</name>
<evidence type="ECO:0000313" key="2">
    <source>
        <dbReference type="Proteomes" id="UP000017944"/>
    </source>
</evidence>
<dbReference type="PANTHER" id="PTHR12215">
    <property type="entry name" value="PHOSPHOPANTETHEINE TRANSFERASE"/>
    <property type="match status" value="1"/>
</dbReference>
<dbReference type="GO" id="GO:0000287">
    <property type="term" value="F:magnesium ion binding"/>
    <property type="evidence" value="ECO:0007669"/>
    <property type="project" value="InterPro"/>
</dbReference>
<dbReference type="PANTHER" id="PTHR12215:SF22">
    <property type="entry name" value="CYTOPLASMIC PROTEIN"/>
    <property type="match status" value="1"/>
</dbReference>
<proteinExistence type="predicted"/>
<dbReference type="Proteomes" id="UP000017944">
    <property type="component" value="Unassembled WGS sequence"/>
</dbReference>
<dbReference type="EMBL" id="AXUT01000170">
    <property type="protein sequence ID" value="ESU79337.1"/>
    <property type="molecule type" value="Genomic_DNA"/>
</dbReference>
<dbReference type="GO" id="GO:0008897">
    <property type="term" value="F:holo-[acyl-carrier-protein] synthase activity"/>
    <property type="evidence" value="ECO:0007669"/>
    <property type="project" value="InterPro"/>
</dbReference>
<reference evidence="1 2" key="1">
    <citation type="submission" date="2013-10" db="EMBL/GenBank/DDBJ databases">
        <title>Draft genomes and the virulence plasmids of Sd1617 vaccine constructs: WRSd3 and WRSd5.</title>
        <authorList>
            <person name="Aksomboon Vongsawan A."/>
            <person name="Venkatesan M.M."/>
            <person name="Vaisvil B."/>
            <person name="Emel G."/>
            <person name="Kepatral V."/>
            <person name="Sethabutr O."/>
            <person name="Serichantalergs O."/>
            <person name="Mason C."/>
        </authorList>
    </citation>
    <scope>NUCLEOTIDE SEQUENCE [LARGE SCALE GENOMIC DNA]</scope>
    <source>
        <strain evidence="1 2">WRSd3</strain>
    </source>
</reference>
<dbReference type="AlphaFoldDB" id="A0A090NGL3"/>
<protein>
    <recommendedName>
        <fullName evidence="3">Phosphopantetheinyl transferase</fullName>
    </recommendedName>
</protein>
<dbReference type="InterPro" id="IPR037143">
    <property type="entry name" value="4-PPantetheinyl_Trfase_dom_sf"/>
</dbReference>
<gene>
    <name evidence="1" type="ORF">WRSd3_02201</name>
</gene>
<dbReference type="GO" id="GO:0005829">
    <property type="term" value="C:cytosol"/>
    <property type="evidence" value="ECO:0007669"/>
    <property type="project" value="TreeGrafter"/>
</dbReference>
<comment type="caution">
    <text evidence="1">The sequence shown here is derived from an EMBL/GenBank/DDBJ whole genome shotgun (WGS) entry which is preliminary data.</text>
</comment>
<sequence length="253" mass="28191">MERKMATHFARGILTEGHLISVRLPSQCHQEARNIPPHRQSRFLASRGLLAELMFMLYGIGELPEIVTLPKGKPVFSDKNLPSFSISYAGNMVGVALTTEGECGLDMELQRATRGFHSPHAPDNHTFSSNESLWISKQNDPNEARAQLITLRRSVLKLTGDVLNDDPRDLQLLPIAGRLKCAHVNHVEALCDAEDVLVWSVAVTPTIEKLSVWELDGKHGWKSLPDIHSRANNPTSRMMRFAQLSTVKAFSPN</sequence>
<evidence type="ECO:0000313" key="1">
    <source>
        <dbReference type="EMBL" id="ESU79337.1"/>
    </source>
</evidence>
<dbReference type="GO" id="GO:0019878">
    <property type="term" value="P:lysine biosynthetic process via aminoadipic acid"/>
    <property type="evidence" value="ECO:0007669"/>
    <property type="project" value="TreeGrafter"/>
</dbReference>